<evidence type="ECO:0000313" key="3">
    <source>
        <dbReference type="Proteomes" id="UP000499080"/>
    </source>
</evidence>
<dbReference type="PANTHER" id="PTHR37162">
    <property type="entry name" value="HAT FAMILY DIMERISATION DOMAINCONTAINING PROTEIN-RELATED"/>
    <property type="match status" value="1"/>
</dbReference>
<accession>A0A4Y2GLB9</accession>
<dbReference type="OrthoDB" id="6513413at2759"/>
<dbReference type="EMBL" id="BGPR01001457">
    <property type="protein sequence ID" value="GBM54400.1"/>
    <property type="molecule type" value="Genomic_DNA"/>
</dbReference>
<proteinExistence type="predicted"/>
<dbReference type="PANTHER" id="PTHR37162:SF11">
    <property type="match status" value="1"/>
</dbReference>
<dbReference type="Proteomes" id="UP000499080">
    <property type="component" value="Unassembled WGS sequence"/>
</dbReference>
<comment type="caution">
    <text evidence="2">The sequence shown here is derived from an EMBL/GenBank/DDBJ whole genome shotgun (WGS) entry which is preliminary data.</text>
</comment>
<gene>
    <name evidence="2" type="ORF">AVEN_83007_1</name>
</gene>
<sequence length="713" mass="80609">MSKHTVFQDDWLSVPSFSSWLEKMPLNNKIAKCKLCVKTFDLSNMGRRAVSSHMNGIKHKKKVEASQKSASLFRCFTKSEQSSVINCADIKKTNSNDDELTVASCSTSVSASSSSTDPGKNNSGIKSFLINDSVTKAEILWTIETVMTHTSLRTAGRDVLLFKTMFPDSNIAQKMQLQRDKVGYLLAYGIAPFFEKELSDKCNKCEFLVVGFDESLNKVAQKQQMDINVRFWDEQEKQVCTRYLTSVSLGRTRASDLLQAFKDGLKSVELKKILQISMDGPNVNRKFLKDFKADLNTDSDDKKLLDLGGCGLHTLFCAVRWLQNAEVAQRAIELIPMLMLFVEEIEKTKTISSQSYKIVSEAIADPLLSAKLEFFRGLASDVEPFLEKFQSDEPLVPFLYEELSAVLMTQISRIVKPGAMDEIKSLKDLKIPEKNILSAGEINIGIATKHAISKVSKKMGKTKDSMILKFRESCRKALIKFISKMLEKSPIHLLLTKAASSLDPNIAENAKVRKIRMESLLTILLDHNWISSSIADRVMREFNSLCDQHNVVLALKNYSRKTRVDHFWMNLITKDNSCSNLSMVIKLVCTLSHGNANIERGFSVNAECIVENMREELLVARRIVYDTILSIGGINNLQVEKPLIHAARNSYSRFLEASKEKKKQQEGNYIKLQNKRQAEINVKELQRKKAKILEDAQRQADLLNEEIKILSQI</sequence>
<feature type="coiled-coil region" evidence="1">
    <location>
        <begin position="655"/>
        <end position="713"/>
    </location>
</feature>
<keyword evidence="1" id="KW-0175">Coiled coil</keyword>
<protein>
    <submittedName>
        <fullName evidence="2">Uncharacterized protein</fullName>
    </submittedName>
</protein>
<evidence type="ECO:0000256" key="1">
    <source>
        <dbReference type="SAM" id="Coils"/>
    </source>
</evidence>
<organism evidence="2 3">
    <name type="scientific">Araneus ventricosus</name>
    <name type="common">Orbweaver spider</name>
    <name type="synonym">Epeira ventricosa</name>
    <dbReference type="NCBI Taxonomy" id="182803"/>
    <lineage>
        <taxon>Eukaryota</taxon>
        <taxon>Metazoa</taxon>
        <taxon>Ecdysozoa</taxon>
        <taxon>Arthropoda</taxon>
        <taxon>Chelicerata</taxon>
        <taxon>Arachnida</taxon>
        <taxon>Araneae</taxon>
        <taxon>Araneomorphae</taxon>
        <taxon>Entelegynae</taxon>
        <taxon>Araneoidea</taxon>
        <taxon>Araneidae</taxon>
        <taxon>Araneus</taxon>
    </lineage>
</organism>
<keyword evidence="3" id="KW-1185">Reference proteome</keyword>
<name>A0A4Y2GLB9_ARAVE</name>
<reference evidence="2 3" key="1">
    <citation type="journal article" date="2019" name="Sci. Rep.">
        <title>Orb-weaving spider Araneus ventricosus genome elucidates the spidroin gene catalogue.</title>
        <authorList>
            <person name="Kono N."/>
            <person name="Nakamura H."/>
            <person name="Ohtoshi R."/>
            <person name="Moran D.A.P."/>
            <person name="Shinohara A."/>
            <person name="Yoshida Y."/>
            <person name="Fujiwara M."/>
            <person name="Mori M."/>
            <person name="Tomita M."/>
            <person name="Arakawa K."/>
        </authorList>
    </citation>
    <scope>NUCLEOTIDE SEQUENCE [LARGE SCALE GENOMIC DNA]</scope>
</reference>
<evidence type="ECO:0000313" key="2">
    <source>
        <dbReference type="EMBL" id="GBM54400.1"/>
    </source>
</evidence>
<dbReference type="AlphaFoldDB" id="A0A4Y2GLB9"/>